<dbReference type="AlphaFoldDB" id="A0A9Q3XE77"/>
<dbReference type="Gene3D" id="1.10.10.1100">
    <property type="entry name" value="BFD-like [2Fe-2S]-binding domain"/>
    <property type="match status" value="1"/>
</dbReference>
<evidence type="ECO:0000313" key="1">
    <source>
        <dbReference type="EMBL" id="MBY6218605.1"/>
    </source>
</evidence>
<evidence type="ECO:0000313" key="2">
    <source>
        <dbReference type="Proteomes" id="UP000824927"/>
    </source>
</evidence>
<sequence>MYTCICNAIRETDLRNAARRCPGDAEACYASLGKRPACGTCLDEAEAIIFEERELAFKPTSVAA</sequence>
<dbReference type="EMBL" id="JAHVKP010000001">
    <property type="protein sequence ID" value="MBY6218605.1"/>
    <property type="molecule type" value="Genomic_DNA"/>
</dbReference>
<proteinExistence type="predicted"/>
<accession>A0A9Q3XE77</accession>
<dbReference type="InterPro" id="IPR041854">
    <property type="entry name" value="BFD-like_2Fe2S-bd_dom_sf"/>
</dbReference>
<reference evidence="1" key="1">
    <citation type="submission" date="2021-06" db="EMBL/GenBank/DDBJ databases">
        <title>50 bacteria genomes isolated from Dapeng, Shenzhen, China.</title>
        <authorList>
            <person name="Zheng W."/>
            <person name="Yu S."/>
            <person name="Huang Y."/>
        </authorList>
    </citation>
    <scope>NUCLEOTIDE SEQUENCE</scope>
    <source>
        <strain evidence="1">DP4N28-2</strain>
    </source>
</reference>
<dbReference type="Proteomes" id="UP000824927">
    <property type="component" value="Unassembled WGS sequence"/>
</dbReference>
<name>A0A9Q3XE77_9SPHN</name>
<protein>
    <submittedName>
        <fullName evidence="1">Ferredoxin</fullName>
    </submittedName>
</protein>
<dbReference type="RefSeq" id="WP_221429226.1">
    <property type="nucleotide sequence ID" value="NZ_CP095080.1"/>
</dbReference>
<gene>
    <name evidence="1" type="ORF">KUV31_09655</name>
</gene>
<organism evidence="1 2">
    <name type="scientific">Qipengyuania aquimaris</name>
    <dbReference type="NCBI Taxonomy" id="255984"/>
    <lineage>
        <taxon>Bacteria</taxon>
        <taxon>Pseudomonadati</taxon>
        <taxon>Pseudomonadota</taxon>
        <taxon>Alphaproteobacteria</taxon>
        <taxon>Sphingomonadales</taxon>
        <taxon>Erythrobacteraceae</taxon>
        <taxon>Qipengyuania</taxon>
    </lineage>
</organism>
<comment type="caution">
    <text evidence="1">The sequence shown here is derived from an EMBL/GenBank/DDBJ whole genome shotgun (WGS) entry which is preliminary data.</text>
</comment>